<comment type="caution">
    <text evidence="2">The sequence shown here is derived from an EMBL/GenBank/DDBJ whole genome shotgun (WGS) entry which is preliminary data.</text>
</comment>
<dbReference type="InterPro" id="IPR043128">
    <property type="entry name" value="Rev_trsase/Diguanyl_cyclase"/>
</dbReference>
<dbReference type="InterPro" id="IPR000160">
    <property type="entry name" value="GGDEF_dom"/>
</dbReference>
<protein>
    <submittedName>
        <fullName evidence="2">Diguanylate cyclase (GGDEF)-like protein</fullName>
    </submittedName>
</protein>
<dbReference type="InterPro" id="IPR029787">
    <property type="entry name" value="Nucleotide_cyclase"/>
</dbReference>
<name>A0ABV2M3J5_9FIRM</name>
<organism evidence="2 3">
    <name type="scientific">Blautia caecimuris</name>
    <dbReference type="NCBI Taxonomy" id="1796615"/>
    <lineage>
        <taxon>Bacteria</taxon>
        <taxon>Bacillati</taxon>
        <taxon>Bacillota</taxon>
        <taxon>Clostridia</taxon>
        <taxon>Lachnospirales</taxon>
        <taxon>Lachnospiraceae</taxon>
        <taxon>Blautia</taxon>
    </lineage>
</organism>
<feature type="domain" description="GGDEF" evidence="1">
    <location>
        <begin position="15"/>
        <end position="148"/>
    </location>
</feature>
<evidence type="ECO:0000313" key="2">
    <source>
        <dbReference type="EMBL" id="MET3749967.1"/>
    </source>
</evidence>
<dbReference type="SMART" id="SM00267">
    <property type="entry name" value="GGDEF"/>
    <property type="match status" value="1"/>
</dbReference>
<dbReference type="Proteomes" id="UP001549106">
    <property type="component" value="Unassembled WGS sequence"/>
</dbReference>
<dbReference type="PANTHER" id="PTHR46663">
    <property type="entry name" value="DIGUANYLATE CYCLASE DGCT-RELATED"/>
    <property type="match status" value="1"/>
</dbReference>
<accession>A0ABV2M3J5</accession>
<dbReference type="InterPro" id="IPR052163">
    <property type="entry name" value="DGC-Regulatory_Protein"/>
</dbReference>
<evidence type="ECO:0000313" key="3">
    <source>
        <dbReference type="Proteomes" id="UP001549106"/>
    </source>
</evidence>
<dbReference type="PANTHER" id="PTHR46663:SF2">
    <property type="entry name" value="GGDEF DOMAIN-CONTAINING PROTEIN"/>
    <property type="match status" value="1"/>
</dbReference>
<sequence>MLCIDNRDAALESEKIAFDPKVLNDNFKAINDTFGHQYGNEVLVEMAGIFSNQFRSGDIVGRFGGDEFLAFLPNTRGFERMEYVFQRLVKECDRNYEKDGVVINVSASFGIAVAPDHGVTYEELSQKADEMLLAVKRENKKGYRLYQQISADKEL</sequence>
<dbReference type="RefSeq" id="WP_022068579.1">
    <property type="nucleotide sequence ID" value="NZ_BAABXN010000001.1"/>
</dbReference>
<dbReference type="Pfam" id="PF00990">
    <property type="entry name" value="GGDEF"/>
    <property type="match status" value="1"/>
</dbReference>
<proteinExistence type="predicted"/>
<dbReference type="EMBL" id="JBEPMJ010000006">
    <property type="protein sequence ID" value="MET3749967.1"/>
    <property type="molecule type" value="Genomic_DNA"/>
</dbReference>
<reference evidence="2 3" key="1">
    <citation type="submission" date="2024-06" db="EMBL/GenBank/DDBJ databases">
        <title>Genomic Encyclopedia of Type Strains, Phase IV (KMG-IV): sequencing the most valuable type-strain genomes for metagenomic binning, comparative biology and taxonomic classification.</title>
        <authorList>
            <person name="Goeker M."/>
        </authorList>
    </citation>
    <scope>NUCLEOTIDE SEQUENCE [LARGE SCALE GENOMIC DNA]</scope>
    <source>
        <strain evidence="2 3">DSM 29492</strain>
    </source>
</reference>
<gene>
    <name evidence="2" type="ORF">ABID24_001202</name>
</gene>
<dbReference type="PROSITE" id="PS50887">
    <property type="entry name" value="GGDEF"/>
    <property type="match status" value="1"/>
</dbReference>
<dbReference type="CDD" id="cd01949">
    <property type="entry name" value="GGDEF"/>
    <property type="match status" value="1"/>
</dbReference>
<dbReference type="SUPFAM" id="SSF55073">
    <property type="entry name" value="Nucleotide cyclase"/>
    <property type="match status" value="1"/>
</dbReference>
<evidence type="ECO:0000259" key="1">
    <source>
        <dbReference type="PROSITE" id="PS50887"/>
    </source>
</evidence>
<dbReference type="NCBIfam" id="TIGR00254">
    <property type="entry name" value="GGDEF"/>
    <property type="match status" value="1"/>
</dbReference>
<keyword evidence="3" id="KW-1185">Reference proteome</keyword>
<dbReference type="Gene3D" id="3.30.70.270">
    <property type="match status" value="1"/>
</dbReference>